<evidence type="ECO:0000313" key="3">
    <source>
        <dbReference type="Proteomes" id="UP000295043"/>
    </source>
</evidence>
<name>A0A4R2C5G5_9HYPH</name>
<keyword evidence="1" id="KW-0472">Membrane</keyword>
<organism evidence="2 3">
    <name type="scientific">Sinorhizobium americanum</name>
    <dbReference type="NCBI Taxonomy" id="194963"/>
    <lineage>
        <taxon>Bacteria</taxon>
        <taxon>Pseudomonadati</taxon>
        <taxon>Pseudomonadota</taxon>
        <taxon>Alphaproteobacteria</taxon>
        <taxon>Hyphomicrobiales</taxon>
        <taxon>Rhizobiaceae</taxon>
        <taxon>Sinorhizobium/Ensifer group</taxon>
        <taxon>Sinorhizobium</taxon>
    </lineage>
</organism>
<reference evidence="2 3" key="1">
    <citation type="submission" date="2019-03" db="EMBL/GenBank/DDBJ databases">
        <title>Genomic Encyclopedia of Type Strains, Phase IV (KMG-V): Genome sequencing to study the core and pangenomes of soil and plant-associated prokaryotes.</title>
        <authorList>
            <person name="Whitman W."/>
        </authorList>
    </citation>
    <scope>NUCLEOTIDE SEQUENCE [LARGE SCALE GENOMIC DNA]</scope>
    <source>
        <strain evidence="2 3">23C40</strain>
    </source>
</reference>
<protein>
    <submittedName>
        <fullName evidence="2">Uncharacterized protein</fullName>
    </submittedName>
</protein>
<keyword evidence="1" id="KW-0812">Transmembrane</keyword>
<feature type="transmembrane region" description="Helical" evidence="1">
    <location>
        <begin position="110"/>
        <end position="131"/>
    </location>
</feature>
<feature type="transmembrane region" description="Helical" evidence="1">
    <location>
        <begin position="12"/>
        <end position="35"/>
    </location>
</feature>
<accession>A0A4R2C5G5</accession>
<comment type="caution">
    <text evidence="2">The sequence shown here is derived from an EMBL/GenBank/DDBJ whole genome shotgun (WGS) entry which is preliminary data.</text>
</comment>
<dbReference type="AlphaFoldDB" id="A0A4R2C5G5"/>
<evidence type="ECO:0000313" key="2">
    <source>
        <dbReference type="EMBL" id="TCN34079.1"/>
    </source>
</evidence>
<keyword evidence="1" id="KW-1133">Transmembrane helix</keyword>
<dbReference type="RefSeq" id="WP_132073176.1">
    <property type="nucleotide sequence ID" value="NZ_SLVU01000002.1"/>
</dbReference>
<dbReference type="Proteomes" id="UP000295043">
    <property type="component" value="Unassembled WGS sequence"/>
</dbReference>
<gene>
    <name evidence="2" type="ORF">EV184_102390</name>
</gene>
<sequence length="469" mass="50039">MANGTEMDMRTFVRTYGPIAAFYSCTALGILFIIVSKLLGIAVWLTILVPIFVMVGYAVANLTLQGLRLHNEQAGDNLYYMGFLYTLTSLAVSLYLFTTNDDGQSSIDQVVNNFGIAVSSTIVGIAARIGFNQARRDPVNYELTVRAELGEMSKRVRAEMDNSALEFSSYRRASAQMLNEGFEEIARQAEKNGEAVRLAIESMSQSATASIATASGRIAASLEEIAGMLAKFSEKGEKTLSDAAASISKTVMSLEDRAKHLGDAMAATAARYEAARTPDEVFKIEVTAMTEDLRKLNAAYTTASGEQLKKMTAHIEKLDAALEPLAEASRYASEMSERLGRNTQVGETLNVELASVSKALSEAVAEQGLSRAATTHSVEGMSDIIRAVETLSQRVSGAIEGLSQAALASSTQHTDIAAAVASIGAANENADRNSGQLSAALGTLSGKIDGLIAATAAENDQPRRGWWGR</sequence>
<feature type="transmembrane region" description="Helical" evidence="1">
    <location>
        <begin position="41"/>
        <end position="66"/>
    </location>
</feature>
<dbReference type="EMBL" id="SLVU01000002">
    <property type="protein sequence ID" value="TCN34079.1"/>
    <property type="molecule type" value="Genomic_DNA"/>
</dbReference>
<feature type="transmembrane region" description="Helical" evidence="1">
    <location>
        <begin position="78"/>
        <end position="98"/>
    </location>
</feature>
<evidence type="ECO:0000256" key="1">
    <source>
        <dbReference type="SAM" id="Phobius"/>
    </source>
</evidence>
<proteinExistence type="predicted"/>